<evidence type="ECO:0000313" key="3">
    <source>
        <dbReference type="EMBL" id="ODV89255.1"/>
    </source>
</evidence>
<sequence>MDSSPFELCDSNAIDDEELLSPEERVRMLMSKDVTALLETSTVAIQKPSTYKERIVHSDDDFTEERETEYTSFVQLAEIPAKDDTEPEDEAHTQPPDMTDGDTEEPSSNGNAPEAYYISKSFFLEKFKAAGKKSKSMLMSETILRSSPSKMKVKLNPNELLEEDTDLSIVLPQKSKLLYKLQETTGTNPRTSRKQLLNTLLQKNRKQLAGDTVDQKKTESRIKAKEESKKNVKEMVDSLLEAERQHAAKVYEMEQQRNGDKQEKDILDDGDESDGVAYDSSEDDVAYSGSEEENSPEESDNENDENDEDEENEELHDQAANDEQIVKEMNEIPENGEVTATTKAGTNAQEDVNEQDEQDEEAEEIIFKAPRKKHTQEGTPSTPKPATPLKASANTSTFGLTQMFDDDEDEDGDTQVNPESTQTILSMLRAQQNTSIQDSQSISPIKGSLTGLNVSLASKDSLTASFSTIVPDSQEEVLTQEFSRLQKNAEPNTESFMDGLQKLSPSHFSRTDTVIAEPLTPNANAGFRRLVRKPTADDTKSSQPEDRQADLDESPTQIKGILEKQKRKLQQMQSDFGSSLKEAKQMFEEEAEESEDEYAGLGGASDEEENVLDHETAKMIVEEEEILKDKDVRDVQALHLAKEQERDNEMTRRVLHDIHNHTLGRRRGRKGDGGLLDFEEEEDYFDDVKARRARIRERQKQRQMKALDEDAALAALKNNEKTRAFFECAFEDIASESRNISKLIMAEDDEGSSDDSEEDGTNRGTGERKKSDSGKSSRVQSQASKQESLRQQLSYLDEDVNHEPDDSISSPLSSPIRLKREILLPGQNNQGTTGEAAGFEEFEEDDDLNVWERFAPSFNMQARPYKQFRRNQLEDESSSPDRQYRAPEFRNRIAGRADEFERELVYEKVSYGSPTKMSKTSLFLAGSKRTSSLPSDKKGNAKGKSSGATDHRAKRRVVSTTLGKSLSMFGKFA</sequence>
<feature type="region of interest" description="Disordered" evidence="1">
    <location>
        <begin position="745"/>
        <end position="842"/>
    </location>
</feature>
<dbReference type="Pfam" id="PF09444">
    <property type="entry name" value="MRC1"/>
    <property type="match status" value="1"/>
</dbReference>
<organism evidence="3 4">
    <name type="scientific">Tortispora caseinolytica NRRL Y-17796</name>
    <dbReference type="NCBI Taxonomy" id="767744"/>
    <lineage>
        <taxon>Eukaryota</taxon>
        <taxon>Fungi</taxon>
        <taxon>Dikarya</taxon>
        <taxon>Ascomycota</taxon>
        <taxon>Saccharomycotina</taxon>
        <taxon>Trigonopsidomycetes</taxon>
        <taxon>Trigonopsidales</taxon>
        <taxon>Trigonopsidaceae</taxon>
        <taxon>Tortispora</taxon>
    </lineage>
</organism>
<gene>
    <name evidence="3" type="ORF">CANCADRAFT_136280</name>
</gene>
<dbReference type="InterPro" id="IPR018564">
    <property type="entry name" value="Repl_chkpnt_MRC1_dom"/>
</dbReference>
<feature type="compositionally biased region" description="Basic and acidic residues" evidence="1">
    <location>
        <begin position="765"/>
        <end position="775"/>
    </location>
</feature>
<reference evidence="4" key="1">
    <citation type="submission" date="2016-02" db="EMBL/GenBank/DDBJ databases">
        <title>Comparative genomics of biotechnologically important yeasts.</title>
        <authorList>
            <consortium name="DOE Joint Genome Institute"/>
            <person name="Riley R."/>
            <person name="Haridas S."/>
            <person name="Wolfe K.H."/>
            <person name="Lopes M.R."/>
            <person name="Hittinger C.T."/>
            <person name="Goker M."/>
            <person name="Salamov A."/>
            <person name="Wisecaver J."/>
            <person name="Long T.M."/>
            <person name="Aerts A.L."/>
            <person name="Barry K."/>
            <person name="Choi C."/>
            <person name="Clum A."/>
            <person name="Coughlan A.Y."/>
            <person name="Deshpande S."/>
            <person name="Douglass A.P."/>
            <person name="Hanson S.J."/>
            <person name="Klenk H.-P."/>
            <person name="Labutti K."/>
            <person name="Lapidus A."/>
            <person name="Lindquist E."/>
            <person name="Lipzen A."/>
            <person name="Meier-Kolthoff J.P."/>
            <person name="Ohm R.A."/>
            <person name="Otillar R.P."/>
            <person name="Pangilinan J."/>
            <person name="Peng Y."/>
            <person name="Rokas A."/>
            <person name="Rosa C.A."/>
            <person name="Scheuner C."/>
            <person name="Sibirny A.A."/>
            <person name="Slot J.C."/>
            <person name="Stielow J.B."/>
            <person name="Sun H."/>
            <person name="Kurtzman C.P."/>
            <person name="Blackwell M."/>
            <person name="Jeffries T.W."/>
            <person name="Grigoriev I.V."/>
        </authorList>
    </citation>
    <scope>NUCLEOTIDE SEQUENCE [LARGE SCALE GENOMIC DNA]</scope>
    <source>
        <strain evidence="4">NRRL Y-17796</strain>
    </source>
</reference>
<feature type="compositionally biased region" description="Low complexity" evidence="1">
    <location>
        <begin position="807"/>
        <end position="816"/>
    </location>
</feature>
<feature type="compositionally biased region" description="Polar residues" evidence="1">
    <location>
        <begin position="776"/>
        <end position="794"/>
    </location>
</feature>
<feature type="compositionally biased region" description="Basic and acidic residues" evidence="1">
    <location>
        <begin position="213"/>
        <end position="232"/>
    </location>
</feature>
<evidence type="ECO:0000256" key="1">
    <source>
        <dbReference type="SAM" id="MobiDB-lite"/>
    </source>
</evidence>
<feature type="compositionally biased region" description="Basic and acidic residues" evidence="1">
    <location>
        <begin position="249"/>
        <end position="267"/>
    </location>
</feature>
<proteinExistence type="predicted"/>
<feature type="compositionally biased region" description="Basic and acidic residues" evidence="1">
    <location>
        <begin position="534"/>
        <end position="550"/>
    </location>
</feature>
<feature type="region of interest" description="Disordered" evidence="1">
    <location>
        <begin position="865"/>
        <end position="892"/>
    </location>
</feature>
<evidence type="ECO:0000259" key="2">
    <source>
        <dbReference type="Pfam" id="PF09444"/>
    </source>
</evidence>
<feature type="compositionally biased region" description="Basic and acidic residues" evidence="1">
    <location>
        <begin position="882"/>
        <end position="892"/>
    </location>
</feature>
<feature type="region of interest" description="Disordered" evidence="1">
    <location>
        <begin position="207"/>
        <end position="232"/>
    </location>
</feature>
<feature type="compositionally biased region" description="Acidic residues" evidence="1">
    <location>
        <begin position="268"/>
        <end position="314"/>
    </location>
</feature>
<feature type="compositionally biased region" description="Basic and acidic residues" evidence="1">
    <location>
        <begin position="315"/>
        <end position="330"/>
    </location>
</feature>
<keyword evidence="4" id="KW-1185">Reference proteome</keyword>
<protein>
    <recommendedName>
        <fullName evidence="2">DNA replication checkpoint mediator MRC1 domain-containing protein</fullName>
    </recommendedName>
</protein>
<evidence type="ECO:0000313" key="4">
    <source>
        <dbReference type="Proteomes" id="UP000095023"/>
    </source>
</evidence>
<feature type="region of interest" description="Disordered" evidence="1">
    <location>
        <begin position="76"/>
        <end position="112"/>
    </location>
</feature>
<feature type="compositionally biased region" description="Acidic residues" evidence="1">
    <location>
        <begin position="588"/>
        <end position="598"/>
    </location>
</feature>
<feature type="domain" description="DNA replication checkpoint mediator MRC1" evidence="2">
    <location>
        <begin position="581"/>
        <end position="727"/>
    </location>
</feature>
<dbReference type="AlphaFoldDB" id="A0A1E4TBX1"/>
<name>A0A1E4TBX1_9ASCO</name>
<feature type="compositionally biased region" description="Acidic residues" evidence="1">
    <location>
        <begin position="404"/>
        <end position="413"/>
    </location>
</feature>
<dbReference type="EMBL" id="KV453843">
    <property type="protein sequence ID" value="ODV89255.1"/>
    <property type="molecule type" value="Genomic_DNA"/>
</dbReference>
<feature type="compositionally biased region" description="Acidic residues" evidence="1">
    <location>
        <begin position="351"/>
        <end position="364"/>
    </location>
</feature>
<feature type="region of interest" description="Disordered" evidence="1">
    <location>
        <begin position="249"/>
        <end position="419"/>
    </location>
</feature>
<feature type="region of interest" description="Disordered" evidence="1">
    <location>
        <begin position="514"/>
        <end position="611"/>
    </location>
</feature>
<feature type="region of interest" description="Disordered" evidence="1">
    <location>
        <begin position="920"/>
        <end position="960"/>
    </location>
</feature>
<accession>A0A1E4TBX1</accession>
<dbReference type="Proteomes" id="UP000095023">
    <property type="component" value="Unassembled WGS sequence"/>
</dbReference>
<feature type="compositionally biased region" description="Acidic residues" evidence="1">
    <location>
        <begin position="746"/>
        <end position="759"/>
    </location>
</feature>